<dbReference type="AlphaFoldDB" id="A0A7M1KWJ4"/>
<sequence length="50" mass="5844">MAEIGKKFWGYTKEEWSWVIQDTGNSAYSLVITARLFPLFYLKSPLEKTV</sequence>
<dbReference type="RefSeq" id="WP_197558818.1">
    <property type="nucleotide sequence ID" value="NZ_CP063065.1"/>
</dbReference>
<accession>A0A7M1KWJ4</accession>
<gene>
    <name evidence="1" type="ORF">IMX20_02505</name>
</gene>
<organism evidence="1 2">
    <name type="scientific">Aerococcus urinaeequi</name>
    <dbReference type="NCBI Taxonomy" id="51665"/>
    <lineage>
        <taxon>Bacteria</taxon>
        <taxon>Bacillati</taxon>
        <taxon>Bacillota</taxon>
        <taxon>Bacilli</taxon>
        <taxon>Lactobacillales</taxon>
        <taxon>Aerococcaceae</taxon>
        <taxon>Aerococcus</taxon>
    </lineage>
</organism>
<evidence type="ECO:0000313" key="1">
    <source>
        <dbReference type="EMBL" id="QOQ79590.1"/>
    </source>
</evidence>
<dbReference type="Proteomes" id="UP000595091">
    <property type="component" value="Chromosome"/>
</dbReference>
<proteinExistence type="predicted"/>
<name>A0A7M1KWJ4_9LACT</name>
<protein>
    <submittedName>
        <fullName evidence="1">Uncharacterized protein</fullName>
    </submittedName>
</protein>
<evidence type="ECO:0000313" key="2">
    <source>
        <dbReference type="Proteomes" id="UP000595091"/>
    </source>
</evidence>
<reference evidence="1 2" key="1">
    <citation type="submission" date="2020-10" db="EMBL/GenBank/DDBJ databases">
        <title>Plasmid carrying two tetracycline resistance determinant.</title>
        <authorList>
            <person name="Yang Q."/>
        </authorList>
    </citation>
    <scope>NUCLEOTIDE SEQUENCE [LARGE SCALE GENOMIC DNA]</scope>
    <source>
        <strain evidence="1 2">T43</strain>
    </source>
</reference>
<dbReference type="EMBL" id="CP063065">
    <property type="protein sequence ID" value="QOQ79590.1"/>
    <property type="molecule type" value="Genomic_DNA"/>
</dbReference>